<organism evidence="2 3">
    <name type="scientific">Bizionia paragorgiae</name>
    <dbReference type="NCBI Taxonomy" id="283786"/>
    <lineage>
        <taxon>Bacteria</taxon>
        <taxon>Pseudomonadati</taxon>
        <taxon>Bacteroidota</taxon>
        <taxon>Flavobacteriia</taxon>
        <taxon>Flavobacteriales</taxon>
        <taxon>Flavobacteriaceae</taxon>
        <taxon>Bizionia</taxon>
    </lineage>
</organism>
<evidence type="ECO:0000313" key="2">
    <source>
        <dbReference type="EMBL" id="SEA02713.1"/>
    </source>
</evidence>
<dbReference type="AlphaFoldDB" id="A0A1H3XTR4"/>
<evidence type="ECO:0000256" key="1">
    <source>
        <dbReference type="SAM" id="SignalP"/>
    </source>
</evidence>
<dbReference type="Gene3D" id="2.120.10.30">
    <property type="entry name" value="TolB, C-terminal domain"/>
    <property type="match status" value="1"/>
</dbReference>
<gene>
    <name evidence="2" type="ORF">SAMN04487990_105167</name>
</gene>
<sequence length="326" mass="37085">MNFKSLFFLPLLLASCLSATKEIPSHPIDIKTKTTAVTLLGEHILSTPLYERDIAIAPKGNQIVYTLADYKQTMRCLVTTTLEDGKWSTPQILNISGTFHDIEPFFSDTGNRLYFASNRPIYNDQSRRDYNIWYSDRAHDGWADPIALDSTINTKGDEFFPSLSNKGHLYFTATRDNGVGKEDIYRSEYRNGVYQNPEALPTAINSPAFEFNAYISPNEDLIIFSSYGRQDDLGGGDLYMSLKDKKGEWKAAKNLGIQVNSDRLDYCPFVDWNTNILYFTSDRSLKDHKPLHHIDTLKIYSNSSLNGFGNLYKIGLDEVLKTYNQD</sequence>
<dbReference type="Pfam" id="PF07676">
    <property type="entry name" value="PD40"/>
    <property type="match status" value="4"/>
</dbReference>
<name>A0A1H3XTR4_BIZPA</name>
<dbReference type="STRING" id="283786.SAMN04487990_105167"/>
<dbReference type="SUPFAM" id="SSF82171">
    <property type="entry name" value="DPP6 N-terminal domain-like"/>
    <property type="match status" value="1"/>
</dbReference>
<feature type="chain" id="PRO_5011627670" evidence="1">
    <location>
        <begin position="20"/>
        <end position="326"/>
    </location>
</feature>
<dbReference type="OrthoDB" id="9809364at2"/>
<keyword evidence="3" id="KW-1185">Reference proteome</keyword>
<keyword evidence="1" id="KW-0732">Signal</keyword>
<feature type="signal peptide" evidence="1">
    <location>
        <begin position="1"/>
        <end position="19"/>
    </location>
</feature>
<dbReference type="RefSeq" id="WP_092133122.1">
    <property type="nucleotide sequence ID" value="NZ_FNQK01000005.1"/>
</dbReference>
<dbReference type="InterPro" id="IPR011042">
    <property type="entry name" value="6-blade_b-propeller_TolB-like"/>
</dbReference>
<dbReference type="InterPro" id="IPR011659">
    <property type="entry name" value="WD40"/>
</dbReference>
<reference evidence="2 3" key="1">
    <citation type="submission" date="2016-10" db="EMBL/GenBank/DDBJ databases">
        <authorList>
            <person name="de Groot N.N."/>
        </authorList>
    </citation>
    <scope>NUCLEOTIDE SEQUENCE [LARGE SCALE GENOMIC DNA]</scope>
    <source>
        <strain evidence="2 3">DSM 23842</strain>
    </source>
</reference>
<dbReference type="EMBL" id="FNQK01000005">
    <property type="protein sequence ID" value="SEA02713.1"/>
    <property type="molecule type" value="Genomic_DNA"/>
</dbReference>
<proteinExistence type="predicted"/>
<dbReference type="Proteomes" id="UP000198846">
    <property type="component" value="Unassembled WGS sequence"/>
</dbReference>
<dbReference type="PROSITE" id="PS51257">
    <property type="entry name" value="PROKAR_LIPOPROTEIN"/>
    <property type="match status" value="1"/>
</dbReference>
<accession>A0A1H3XTR4</accession>
<protein>
    <submittedName>
        <fullName evidence="2">WD40-like Beta Propeller Repeat</fullName>
    </submittedName>
</protein>
<evidence type="ECO:0000313" key="3">
    <source>
        <dbReference type="Proteomes" id="UP000198846"/>
    </source>
</evidence>